<dbReference type="InterPro" id="IPR007845">
    <property type="entry name" value="HemS/ChuX_dom"/>
</dbReference>
<reference evidence="2 3" key="1">
    <citation type="submission" date="2024-07" db="EMBL/GenBank/DDBJ databases">
        <authorList>
            <person name="Ren Q."/>
        </authorList>
    </citation>
    <scope>NUCLEOTIDE SEQUENCE [LARGE SCALE GENOMIC DNA]</scope>
    <source>
        <strain evidence="2 3">REN37</strain>
    </source>
</reference>
<dbReference type="SUPFAM" id="SSF144064">
    <property type="entry name" value="Heme iron utilization protein-like"/>
    <property type="match status" value="1"/>
</dbReference>
<proteinExistence type="predicted"/>
<feature type="domain" description="Haemin-degrading HemS/ChuX" evidence="1">
    <location>
        <begin position="189"/>
        <end position="320"/>
    </location>
</feature>
<comment type="caution">
    <text evidence="2">The sequence shown here is derived from an EMBL/GenBank/DDBJ whole genome shotgun (WGS) entry which is preliminary data.</text>
</comment>
<keyword evidence="3" id="KW-1185">Reference proteome</keyword>
<evidence type="ECO:0000259" key="1">
    <source>
        <dbReference type="Pfam" id="PF05171"/>
    </source>
</evidence>
<evidence type="ECO:0000313" key="2">
    <source>
        <dbReference type="EMBL" id="MEY1662886.1"/>
    </source>
</evidence>
<organism evidence="2 3">
    <name type="scientific">Isoalcanivorax beigongshangi</name>
    <dbReference type="NCBI Taxonomy" id="3238810"/>
    <lineage>
        <taxon>Bacteria</taxon>
        <taxon>Pseudomonadati</taxon>
        <taxon>Pseudomonadota</taxon>
        <taxon>Gammaproteobacteria</taxon>
        <taxon>Oceanospirillales</taxon>
        <taxon>Alcanivoracaceae</taxon>
        <taxon>Isoalcanivorax</taxon>
    </lineage>
</organism>
<accession>A0ABV4AJA8</accession>
<gene>
    <name evidence="2" type="ORF">AB5I84_12060</name>
</gene>
<name>A0ABV4AJA8_9GAMM</name>
<protein>
    <recommendedName>
        <fullName evidence="1">Haemin-degrading HemS/ChuX domain-containing protein</fullName>
    </recommendedName>
</protein>
<dbReference type="InterPro" id="IPR053733">
    <property type="entry name" value="Heme_Transport_Util_sf"/>
</dbReference>
<dbReference type="EMBL" id="JBGCUO010000002">
    <property type="protein sequence ID" value="MEY1662886.1"/>
    <property type="molecule type" value="Genomic_DNA"/>
</dbReference>
<dbReference type="RefSeq" id="WP_369456157.1">
    <property type="nucleotide sequence ID" value="NZ_JBGCUO010000002.1"/>
</dbReference>
<evidence type="ECO:0000313" key="3">
    <source>
        <dbReference type="Proteomes" id="UP001562065"/>
    </source>
</evidence>
<sequence>MVNVLLSSPARTPWSTELTQCVQALGDRVVRLREMSSERLGAVMRMGPLRITGCNDVAKLTLTAPPDGVHVSPASDVVRWQQSPFALDLFSRHFALVFAVVAPVESWSAHTLLFFSRFGVLLYQVQVGAVAEFEQLVSQCAHPDQLPPRLDAAPWSEVSSMRVDVTTLEQDWSRLREPGDFDALLRRHGIRRLRAYRKVRDKFARAVSLDSVPALLMLAAARHTPLTISCSNAAGVLRHQGRVPLAAGAGPQLWLGQGAMSLALDLRQVASVWRVRKPTCAGIVTTVELFNGVDERVLTLSSGRHFGRWELPSWRALLADCLLPPEQHGRCWPQAAEGA</sequence>
<dbReference type="Gene3D" id="3.40.1570.10">
    <property type="entry name" value="HemS/ChuS/ChuX like domains"/>
    <property type="match status" value="2"/>
</dbReference>
<dbReference type="Proteomes" id="UP001562065">
    <property type="component" value="Unassembled WGS sequence"/>
</dbReference>
<dbReference type="Pfam" id="PF05171">
    <property type="entry name" value="HemS"/>
    <property type="match status" value="1"/>
</dbReference>